<feature type="transmembrane region" description="Helical" evidence="1">
    <location>
        <begin position="459"/>
        <end position="478"/>
    </location>
</feature>
<evidence type="ECO:0000256" key="1">
    <source>
        <dbReference type="SAM" id="Phobius"/>
    </source>
</evidence>
<keyword evidence="1" id="KW-1133">Transmembrane helix</keyword>
<dbReference type="GO" id="GO:0016747">
    <property type="term" value="F:acyltransferase activity, transferring groups other than amino-acyl groups"/>
    <property type="evidence" value="ECO:0007669"/>
    <property type="project" value="InterPro"/>
</dbReference>
<feature type="transmembrane region" description="Helical" evidence="1">
    <location>
        <begin position="409"/>
        <end position="428"/>
    </location>
</feature>
<keyword evidence="4" id="KW-1185">Reference proteome</keyword>
<dbReference type="Pfam" id="PF01757">
    <property type="entry name" value="Acyl_transf_3"/>
    <property type="match status" value="1"/>
</dbReference>
<feature type="transmembrane region" description="Helical" evidence="1">
    <location>
        <begin position="541"/>
        <end position="562"/>
    </location>
</feature>
<dbReference type="RefSeq" id="WP_067061226.1">
    <property type="nucleotide sequence ID" value="NZ_CP014699.1"/>
</dbReference>
<feature type="transmembrane region" description="Helical" evidence="1">
    <location>
        <begin position="183"/>
        <end position="200"/>
    </location>
</feature>
<reference evidence="3 4" key="1">
    <citation type="journal article" date="2016" name="Int. J. Syst. Evol. Microbiol.">
        <title>Streptococcuspantholopis sp. nov., isolated from faeces of the Tibetan antelope (Pantholops hodgsonii).</title>
        <authorList>
            <person name="Bai X."/>
            <person name="Xiong Y."/>
            <person name="Lu S."/>
            <person name="Jin D."/>
            <person name="Lai X."/>
            <person name="Yang J."/>
            <person name="Niu L."/>
            <person name="Hu S."/>
            <person name="Meng X."/>
            <person name="Pu J."/>
            <person name="Ye C."/>
            <person name="Xu J."/>
        </authorList>
    </citation>
    <scope>NUCLEOTIDE SEQUENCE [LARGE SCALE GENOMIC DNA]</scope>
    <source>
        <strain evidence="3 4">TA 26</strain>
    </source>
</reference>
<evidence type="ECO:0000259" key="2">
    <source>
        <dbReference type="Pfam" id="PF01757"/>
    </source>
</evidence>
<feature type="domain" description="Acyltransferase 3" evidence="2">
    <location>
        <begin position="4"/>
        <end position="312"/>
    </location>
</feature>
<evidence type="ECO:0000313" key="4">
    <source>
        <dbReference type="Proteomes" id="UP000077317"/>
    </source>
</evidence>
<feature type="transmembrane region" description="Helical" evidence="1">
    <location>
        <begin position="305"/>
        <end position="326"/>
    </location>
</feature>
<dbReference type="AlphaFoldDB" id="A0A172Q6P2"/>
<dbReference type="STRING" id="1811193.A0O21_03310"/>
<feature type="transmembrane region" description="Helical" evidence="1">
    <location>
        <begin position="212"/>
        <end position="235"/>
    </location>
</feature>
<dbReference type="Proteomes" id="UP000077317">
    <property type="component" value="Chromosome"/>
</dbReference>
<feature type="transmembrane region" description="Helical" evidence="1">
    <location>
        <begin position="511"/>
        <end position="529"/>
    </location>
</feature>
<feature type="transmembrane region" description="Helical" evidence="1">
    <location>
        <begin position="574"/>
        <end position="592"/>
    </location>
</feature>
<feature type="transmembrane region" description="Helical" evidence="1">
    <location>
        <begin position="641"/>
        <end position="662"/>
    </location>
</feature>
<protein>
    <recommendedName>
        <fullName evidence="2">Acyltransferase 3 domain-containing protein</fullName>
    </recommendedName>
</protein>
<dbReference type="KEGG" id="spat:A0O21_03310"/>
<dbReference type="PANTHER" id="PTHR37312:SF1">
    <property type="entry name" value="MEMBRANE-BOUND ACYLTRANSFERASE YKRP-RELATED"/>
    <property type="match status" value="1"/>
</dbReference>
<feature type="transmembrane region" description="Helical" evidence="1">
    <location>
        <begin position="131"/>
        <end position="152"/>
    </location>
</feature>
<dbReference type="InterPro" id="IPR052734">
    <property type="entry name" value="Nod_factor_acetyltransferase"/>
</dbReference>
<evidence type="ECO:0000313" key="3">
    <source>
        <dbReference type="EMBL" id="AND79120.1"/>
    </source>
</evidence>
<name>A0A172Q6P2_9STRE</name>
<feature type="transmembrane region" description="Helical" evidence="1">
    <location>
        <begin position="34"/>
        <end position="51"/>
    </location>
</feature>
<feature type="transmembrane region" description="Helical" evidence="1">
    <location>
        <begin position="269"/>
        <end position="285"/>
    </location>
</feature>
<feature type="transmembrane region" description="Helical" evidence="1">
    <location>
        <begin position="157"/>
        <end position="177"/>
    </location>
</feature>
<feature type="transmembrane region" description="Helical" evidence="1">
    <location>
        <begin position="241"/>
        <end position="262"/>
    </location>
</feature>
<keyword evidence="1" id="KW-0472">Membrane</keyword>
<dbReference type="EMBL" id="CP014699">
    <property type="protein sequence ID" value="AND79120.1"/>
    <property type="molecule type" value="Genomic_DNA"/>
</dbReference>
<dbReference type="InterPro" id="IPR002656">
    <property type="entry name" value="Acyl_transf_3_dom"/>
</dbReference>
<keyword evidence="1" id="KW-0812">Transmembrane</keyword>
<dbReference type="OrthoDB" id="6623990at2"/>
<proteinExistence type="predicted"/>
<gene>
    <name evidence="3" type="ORF">A0O21_03310</name>
</gene>
<feature type="transmembrane region" description="Helical" evidence="1">
    <location>
        <begin position="72"/>
        <end position="91"/>
    </location>
</feature>
<sequence length="676" mass="76217">MREKWIDTAKGIAILLVIIGHVSAGLEGIWNFSFVYGIHLVIFFVLSGYTSKKKRINGDYLNARFSRLMVPYFYTCLLIMLTDIFNSYLVYHERSAASITRLISRDLVRSFFASGTHTVFGTIELGSKIGAIWFLPAMFFASLLLQAVLNYFGENDAYAGTVLALIALTGHISAQFLWLPFSIQSGMMAAFFMWIGFVIRKHDLLSKVRWSHYLFAQLILLLGIFLGYCNVNFVTADINDVILSVLVGLSGCLLVYGISVIYKGRILDYIGRISLTVLCTHLYALEALAPYVNKSLDLLKLEGNLRVWTCIVIEILFAVLTASAVEKLKHSFSRRKSSFLEKRQTDGFDVNTLTVDIAKGLLLLSILFSLFRIDENLRTILFSCQIPALVFLYGYSYDSSKSVSKIIKNSLSFFLLPYSLLVIGDLLLQANHWTPSFLDDKLSQYLFGLSLTKELWTDLPSVGLAALMLLLFLITLIYTAVDRLFKTDRLKWACCLSLSLLGLALGEMGYWLLWSLDIACYAIIFYRLGHQFHQKQWLQTVLNNSFLYFILSPIWAYMIYIGGMDMIVRQYEPYGMVIIGSLAGTLLTIGLADYIRQNWPLAQIFLKKAGESFMMALAVYTLLGAQIESAAASVFNPSSFAYLLLSIILQIFLSGIAIQILLSGKNRLSKLISSRR</sequence>
<feature type="transmembrane region" description="Helical" evidence="1">
    <location>
        <begin position="613"/>
        <end position="635"/>
    </location>
</feature>
<organism evidence="3 4">
    <name type="scientific">Streptococcus pantholopis</name>
    <dbReference type="NCBI Taxonomy" id="1811193"/>
    <lineage>
        <taxon>Bacteria</taxon>
        <taxon>Bacillati</taxon>
        <taxon>Bacillota</taxon>
        <taxon>Bacilli</taxon>
        <taxon>Lactobacillales</taxon>
        <taxon>Streptococcaceae</taxon>
        <taxon>Streptococcus</taxon>
    </lineage>
</organism>
<feature type="transmembrane region" description="Helical" evidence="1">
    <location>
        <begin position="490"/>
        <end position="505"/>
    </location>
</feature>
<accession>A0A172Q6P2</accession>
<dbReference type="PANTHER" id="PTHR37312">
    <property type="entry name" value="MEMBRANE-BOUND ACYLTRANSFERASE YKRP-RELATED"/>
    <property type="match status" value="1"/>
</dbReference>
<reference evidence="4" key="2">
    <citation type="submission" date="2016-03" db="EMBL/GenBank/DDBJ databases">
        <title>Streptococcus antelopensis sp. nov., isolated from the feces of the Tibetan antelope (Pantholops hodgsonii) in Hoh Xil National Nature Reserve, Qinghai, China.</title>
        <authorList>
            <person name="Bai X."/>
        </authorList>
    </citation>
    <scope>NUCLEOTIDE SEQUENCE [LARGE SCALE GENOMIC DNA]</scope>
    <source>
        <strain evidence="4">TA 26</strain>
    </source>
</reference>